<keyword evidence="2" id="KW-1185">Reference proteome</keyword>
<accession>A0A1Y2DD19</accession>
<dbReference type="GeneID" id="63775136"/>
<organism evidence="1 2">
    <name type="scientific">Pseudomassariella vexata</name>
    <dbReference type="NCBI Taxonomy" id="1141098"/>
    <lineage>
        <taxon>Eukaryota</taxon>
        <taxon>Fungi</taxon>
        <taxon>Dikarya</taxon>
        <taxon>Ascomycota</taxon>
        <taxon>Pezizomycotina</taxon>
        <taxon>Sordariomycetes</taxon>
        <taxon>Xylariomycetidae</taxon>
        <taxon>Amphisphaeriales</taxon>
        <taxon>Pseudomassariaceae</taxon>
        <taxon>Pseudomassariella</taxon>
    </lineage>
</organism>
<proteinExistence type="predicted"/>
<comment type="caution">
    <text evidence="1">The sequence shown here is derived from an EMBL/GenBank/DDBJ whole genome shotgun (WGS) entry which is preliminary data.</text>
</comment>
<gene>
    <name evidence="1" type="ORF">BCR38DRAFT_414341</name>
</gene>
<dbReference type="AlphaFoldDB" id="A0A1Y2DD19"/>
<dbReference type="RefSeq" id="XP_040710164.1">
    <property type="nucleotide sequence ID" value="XM_040858924.1"/>
</dbReference>
<dbReference type="InParanoid" id="A0A1Y2DD19"/>
<dbReference type="EMBL" id="MCFJ01000022">
    <property type="protein sequence ID" value="ORY56585.1"/>
    <property type="molecule type" value="Genomic_DNA"/>
</dbReference>
<protein>
    <submittedName>
        <fullName evidence="1">Uncharacterized protein</fullName>
    </submittedName>
</protein>
<reference evidence="1 2" key="1">
    <citation type="submission" date="2016-07" db="EMBL/GenBank/DDBJ databases">
        <title>Pervasive Adenine N6-methylation of Active Genes in Fungi.</title>
        <authorList>
            <consortium name="DOE Joint Genome Institute"/>
            <person name="Mondo S.J."/>
            <person name="Dannebaum R.O."/>
            <person name="Kuo R.C."/>
            <person name="Labutti K."/>
            <person name="Haridas S."/>
            <person name="Kuo A."/>
            <person name="Salamov A."/>
            <person name="Ahrendt S.R."/>
            <person name="Lipzen A."/>
            <person name="Sullivan W."/>
            <person name="Andreopoulos W.B."/>
            <person name="Clum A."/>
            <person name="Lindquist E."/>
            <person name="Daum C."/>
            <person name="Ramamoorthy G.K."/>
            <person name="Gryganskyi A."/>
            <person name="Culley D."/>
            <person name="Magnuson J.K."/>
            <person name="James T.Y."/>
            <person name="O'Malley M.A."/>
            <person name="Stajich J.E."/>
            <person name="Spatafora J.W."/>
            <person name="Visel A."/>
            <person name="Grigoriev I.V."/>
        </authorList>
    </citation>
    <scope>NUCLEOTIDE SEQUENCE [LARGE SCALE GENOMIC DNA]</scope>
    <source>
        <strain evidence="1 2">CBS 129021</strain>
    </source>
</reference>
<evidence type="ECO:0000313" key="1">
    <source>
        <dbReference type="EMBL" id="ORY56585.1"/>
    </source>
</evidence>
<name>A0A1Y2DD19_9PEZI</name>
<sequence length="154" mass="17487">MQQLSMFLVDGMRHSFAASPPIRPYFQAPMAEHADRLSNDCAGTQKVTSGDKHRNCENLRADERCPSQSHHDVEALERNMRSKQALSLRVRSVIRRQVEKTPKWVEPAKDLAGKAGKVEDGKVYRCQDRYKSQCRLFWPGTEDQVQDAGRSAGD</sequence>
<evidence type="ECO:0000313" key="2">
    <source>
        <dbReference type="Proteomes" id="UP000193689"/>
    </source>
</evidence>
<dbReference type="Proteomes" id="UP000193689">
    <property type="component" value="Unassembled WGS sequence"/>
</dbReference>